<feature type="signal peptide" evidence="1">
    <location>
        <begin position="1"/>
        <end position="23"/>
    </location>
</feature>
<feature type="domain" description="SH3b" evidence="2">
    <location>
        <begin position="39"/>
        <end position="103"/>
    </location>
</feature>
<dbReference type="OrthoDB" id="964913at2"/>
<evidence type="ECO:0000313" key="3">
    <source>
        <dbReference type="EMBL" id="SON53903.1"/>
    </source>
</evidence>
<dbReference type="Gene3D" id="2.30.30.40">
    <property type="entry name" value="SH3 Domains"/>
    <property type="match status" value="1"/>
</dbReference>
<accession>A0A2C9D104</accession>
<organism evidence="3 4">
    <name type="scientific">Hartmannibacter diazotrophicus</name>
    <dbReference type="NCBI Taxonomy" id="1482074"/>
    <lineage>
        <taxon>Bacteria</taxon>
        <taxon>Pseudomonadati</taxon>
        <taxon>Pseudomonadota</taxon>
        <taxon>Alphaproteobacteria</taxon>
        <taxon>Hyphomicrobiales</taxon>
        <taxon>Pleomorphomonadaceae</taxon>
        <taxon>Hartmannibacter</taxon>
    </lineage>
</organism>
<name>A0A2C9D104_9HYPH</name>
<dbReference type="InterPro" id="IPR003646">
    <property type="entry name" value="SH3-like_bac-type"/>
</dbReference>
<protein>
    <submittedName>
        <fullName evidence="3">Bacterial SH3 domain protein</fullName>
    </submittedName>
</protein>
<gene>
    <name evidence="3" type="ORF">HDIA_0362</name>
</gene>
<dbReference type="RefSeq" id="WP_157775145.1">
    <property type="nucleotide sequence ID" value="NZ_LT960614.1"/>
</dbReference>
<evidence type="ECO:0000259" key="2">
    <source>
        <dbReference type="Pfam" id="PF08239"/>
    </source>
</evidence>
<dbReference type="Pfam" id="PF08239">
    <property type="entry name" value="SH3_3"/>
    <property type="match status" value="1"/>
</dbReference>
<keyword evidence="1" id="KW-0732">Signal</keyword>
<reference evidence="4" key="1">
    <citation type="submission" date="2017-09" db="EMBL/GenBank/DDBJ databases">
        <title>Genome sequence of Nannocystis excedens DSM 71.</title>
        <authorList>
            <person name="Blom J."/>
        </authorList>
    </citation>
    <scope>NUCLEOTIDE SEQUENCE [LARGE SCALE GENOMIC DNA]</scope>
    <source>
        <strain evidence="4">type strain: E19</strain>
    </source>
</reference>
<dbReference type="KEGG" id="hdi:HDIA_0362"/>
<evidence type="ECO:0000256" key="1">
    <source>
        <dbReference type="SAM" id="SignalP"/>
    </source>
</evidence>
<keyword evidence="4" id="KW-1185">Reference proteome</keyword>
<proteinExistence type="predicted"/>
<feature type="chain" id="PRO_5012993919" evidence="1">
    <location>
        <begin position="24"/>
        <end position="109"/>
    </location>
</feature>
<dbReference type="Proteomes" id="UP000223606">
    <property type="component" value="Chromosome 1"/>
</dbReference>
<evidence type="ECO:0000313" key="4">
    <source>
        <dbReference type="Proteomes" id="UP000223606"/>
    </source>
</evidence>
<sequence length="109" mass="11721">MRIIAPGLACFLFSLGLCGTAFATSGPGCLFVVNVSPGDVLNMRAGPSASSQILDQLEPGNHGIIHLDADCEPKSAKWASRWCPVTHYQGDRTTKGWLKARYVRDSDCP</sequence>
<dbReference type="AlphaFoldDB" id="A0A2C9D104"/>
<dbReference type="EMBL" id="LT960614">
    <property type="protein sequence ID" value="SON53903.1"/>
    <property type="molecule type" value="Genomic_DNA"/>
</dbReference>